<dbReference type="Gene3D" id="2.40.50.140">
    <property type="entry name" value="Nucleic acid-binding proteins"/>
    <property type="match status" value="1"/>
</dbReference>
<comment type="similarity">
    <text evidence="1">Belongs to the polyribonucleotide nucleotidyltransferase family.</text>
</comment>
<dbReference type="SUPFAM" id="SSF46915">
    <property type="entry name" value="Polynucleotide phosphorylase/guanosine pentaphosphate synthase (PNPase/GPSI), domain 3"/>
    <property type="match status" value="1"/>
</dbReference>
<dbReference type="InterPro" id="IPR003029">
    <property type="entry name" value="S1_domain"/>
</dbReference>
<dbReference type="Pfam" id="PF01138">
    <property type="entry name" value="RNase_PH"/>
    <property type="match status" value="2"/>
</dbReference>
<dbReference type="InterPro" id="IPR015847">
    <property type="entry name" value="ExoRNase_PH_dom2"/>
</dbReference>
<evidence type="ECO:0000259" key="9">
    <source>
        <dbReference type="PROSITE" id="PS50126"/>
    </source>
</evidence>
<dbReference type="GO" id="GO:0004654">
    <property type="term" value="F:polyribonucleotide nucleotidyltransferase activity"/>
    <property type="evidence" value="ECO:0007669"/>
    <property type="project" value="UniProtKB-EC"/>
</dbReference>
<evidence type="ECO:0000313" key="11">
    <source>
        <dbReference type="Proteomes" id="UP001286313"/>
    </source>
</evidence>
<dbReference type="GO" id="GO:0000965">
    <property type="term" value="P:mitochondrial RNA 3'-end processing"/>
    <property type="evidence" value="ECO:0007669"/>
    <property type="project" value="TreeGrafter"/>
</dbReference>
<dbReference type="Pfam" id="PF03725">
    <property type="entry name" value="RNase_PH_C"/>
    <property type="match status" value="1"/>
</dbReference>
<keyword evidence="5" id="KW-0548">Nucleotidyltransferase</keyword>
<dbReference type="InterPro" id="IPR004087">
    <property type="entry name" value="KH_dom"/>
</dbReference>
<dbReference type="PROSITE" id="PS50084">
    <property type="entry name" value="KH_TYPE_1"/>
    <property type="match status" value="1"/>
</dbReference>
<dbReference type="Proteomes" id="UP001286313">
    <property type="component" value="Unassembled WGS sequence"/>
</dbReference>
<keyword evidence="11" id="KW-1185">Reference proteome</keyword>
<dbReference type="SUPFAM" id="SSF54211">
    <property type="entry name" value="Ribosomal protein S5 domain 2-like"/>
    <property type="match status" value="2"/>
</dbReference>
<evidence type="ECO:0000256" key="2">
    <source>
        <dbReference type="ARBA" id="ARBA00012416"/>
    </source>
</evidence>
<dbReference type="InterPro" id="IPR036345">
    <property type="entry name" value="ExoRNase_PH_dom2_sf"/>
</dbReference>
<dbReference type="InterPro" id="IPR012340">
    <property type="entry name" value="NA-bd_OB-fold"/>
</dbReference>
<dbReference type="SUPFAM" id="SSF55666">
    <property type="entry name" value="Ribonuclease PH domain 2-like"/>
    <property type="match status" value="2"/>
</dbReference>
<dbReference type="EMBL" id="JAWQEG010001847">
    <property type="protein sequence ID" value="KAK3876265.1"/>
    <property type="molecule type" value="Genomic_DNA"/>
</dbReference>
<keyword evidence="3" id="KW-0963">Cytoplasm</keyword>
<dbReference type="PIRSF" id="PIRSF005499">
    <property type="entry name" value="PNPase"/>
    <property type="match status" value="1"/>
</dbReference>
<dbReference type="FunFam" id="3.30.230.70:FF:000001">
    <property type="entry name" value="Polyribonucleotide nucleotidyltransferase"/>
    <property type="match status" value="1"/>
</dbReference>
<evidence type="ECO:0000256" key="7">
    <source>
        <dbReference type="ARBA" id="ARBA00031451"/>
    </source>
</evidence>
<name>A0AAE1KN97_PETCI</name>
<evidence type="ECO:0000256" key="1">
    <source>
        <dbReference type="ARBA" id="ARBA00007404"/>
    </source>
</evidence>
<accession>A0AAE1KN97</accession>
<dbReference type="InterPro" id="IPR027408">
    <property type="entry name" value="PNPase/RNase_PH_dom_sf"/>
</dbReference>
<dbReference type="GO" id="GO:0003723">
    <property type="term" value="F:RNA binding"/>
    <property type="evidence" value="ECO:0007669"/>
    <property type="project" value="UniProtKB-UniRule"/>
</dbReference>
<dbReference type="Gene3D" id="3.30.1370.10">
    <property type="entry name" value="K Homology domain, type 1"/>
    <property type="match status" value="1"/>
</dbReference>
<organism evidence="10 11">
    <name type="scientific">Petrolisthes cinctipes</name>
    <name type="common">Flat porcelain crab</name>
    <dbReference type="NCBI Taxonomy" id="88211"/>
    <lineage>
        <taxon>Eukaryota</taxon>
        <taxon>Metazoa</taxon>
        <taxon>Ecdysozoa</taxon>
        <taxon>Arthropoda</taxon>
        <taxon>Crustacea</taxon>
        <taxon>Multicrustacea</taxon>
        <taxon>Malacostraca</taxon>
        <taxon>Eumalacostraca</taxon>
        <taxon>Eucarida</taxon>
        <taxon>Decapoda</taxon>
        <taxon>Pleocyemata</taxon>
        <taxon>Anomura</taxon>
        <taxon>Galatheoidea</taxon>
        <taxon>Porcellanidae</taxon>
        <taxon>Petrolisthes</taxon>
    </lineage>
</organism>
<sequence>MNSLQRHRHLYRWWRRLSKATEGTQNELIRQFSASVTLLEKVEARAEFSNGRTLQLETGNYARLADGAAVARLGDTSVLITAVSKTRSGPSPGFMPLTVDYRQKYAAAGRIPSNYLRRELAPSDKEILTSRMIDRSVRPLFPEGYFGDTQLSCQLLAVDSVHDPDVVSINAASAALTVSDIPWRGPVGAVRVGLTGGEVLINPTRRELNNSDLNLVVTAADRNLVVMLEGSGNNVLQQDLMKAIKMGVKECQQVVRAITQLAKASGCTKREFTNTSTVPDDVLLAVKTLSETRLQNIFTDATHHKISRDESVNLLRSDVVRKLGEDGVDGTTANLAFSQISHTVFRNLILDTETRCDGRGLTDLRSIKCDVDLFRPLHGSSLFQRGQTQVQCTLALDAPETIPRLDPLLQATGGDKNRNFLLHYTFPSFATNEVGRGGMGLTRREVGHGALAERALRPLLPQNLPFAILLTSTVLESNGSSSMATVCGGSLALMDAGVNVSAPAAGVAIGLVTRHNDCQEYKLLTDILGIEDYMGDMDFKIAGTSKGVTALQADIKVPGIPLRVVMEAIQQATEAKTDILSIMHATIPTPRHNKDNMPTLEEIPIPAHKRARVMGPGGIHMRRIQADSGVQLSWQGDNMLSVFAPNKTALEEAKEALLELLTDEEPTLEFGSIYTATVCELRPQGVMVKLYEHMTPVLLHNTQLDTRKIQHPSALGLEVGQELKVKYFGRDPATGQMRLSRRALQAITSSVKNLHRTNPV</sequence>
<proteinExistence type="inferred from homology"/>
<reference evidence="10" key="1">
    <citation type="submission" date="2023-10" db="EMBL/GenBank/DDBJ databases">
        <title>Genome assemblies of two species of porcelain crab, Petrolisthes cinctipes and Petrolisthes manimaculis (Anomura: Porcellanidae).</title>
        <authorList>
            <person name="Angst P."/>
        </authorList>
    </citation>
    <scope>NUCLEOTIDE SEQUENCE</scope>
    <source>
        <strain evidence="10">PB745_01</strain>
        <tissue evidence="10">Gill</tissue>
    </source>
</reference>
<gene>
    <name evidence="10" type="ORF">Pcinc_018925</name>
</gene>
<dbReference type="FunFam" id="2.40.50.140:FF:000113">
    <property type="entry name" value="polyribonucleotide nucleotidyltransferase 1, mitochondrial"/>
    <property type="match status" value="1"/>
</dbReference>
<dbReference type="NCBIfam" id="TIGR03591">
    <property type="entry name" value="polynuc_phos"/>
    <property type="match status" value="1"/>
</dbReference>
<dbReference type="InterPro" id="IPR036456">
    <property type="entry name" value="PNPase_PH_RNA-bd_sf"/>
</dbReference>
<dbReference type="SUPFAM" id="SSF50249">
    <property type="entry name" value="Nucleic acid-binding proteins"/>
    <property type="match status" value="1"/>
</dbReference>
<dbReference type="GO" id="GO:0000175">
    <property type="term" value="F:3'-5'-RNA exonuclease activity"/>
    <property type="evidence" value="ECO:0007669"/>
    <property type="project" value="TreeGrafter"/>
</dbReference>
<evidence type="ECO:0000256" key="8">
    <source>
        <dbReference type="PROSITE-ProRule" id="PRU00117"/>
    </source>
</evidence>
<dbReference type="AlphaFoldDB" id="A0AAE1KN97"/>
<dbReference type="PANTHER" id="PTHR11252">
    <property type="entry name" value="POLYRIBONUCLEOTIDE NUCLEOTIDYLTRANSFERASE"/>
    <property type="match status" value="1"/>
</dbReference>
<keyword evidence="6 8" id="KW-0694">RNA-binding</keyword>
<dbReference type="InterPro" id="IPR004088">
    <property type="entry name" value="KH_dom_type_1"/>
</dbReference>
<dbReference type="InterPro" id="IPR020568">
    <property type="entry name" value="Ribosomal_Su5_D2-typ_SF"/>
</dbReference>
<evidence type="ECO:0000256" key="6">
    <source>
        <dbReference type="ARBA" id="ARBA00022884"/>
    </source>
</evidence>
<evidence type="ECO:0000313" key="10">
    <source>
        <dbReference type="EMBL" id="KAK3876265.1"/>
    </source>
</evidence>
<dbReference type="InterPro" id="IPR036612">
    <property type="entry name" value="KH_dom_type_1_sf"/>
</dbReference>
<comment type="caution">
    <text evidence="10">The sequence shown here is derived from an EMBL/GenBank/DDBJ whole genome shotgun (WGS) entry which is preliminary data.</text>
</comment>
<dbReference type="PANTHER" id="PTHR11252:SF0">
    <property type="entry name" value="POLYRIBONUCLEOTIDE NUCLEOTIDYLTRANSFERASE 1, MITOCHONDRIAL"/>
    <property type="match status" value="1"/>
</dbReference>
<dbReference type="GO" id="GO:0000958">
    <property type="term" value="P:mitochondrial mRNA catabolic process"/>
    <property type="evidence" value="ECO:0007669"/>
    <property type="project" value="TreeGrafter"/>
</dbReference>
<dbReference type="GO" id="GO:0005739">
    <property type="term" value="C:mitochondrion"/>
    <property type="evidence" value="ECO:0007669"/>
    <property type="project" value="TreeGrafter"/>
</dbReference>
<dbReference type="PROSITE" id="PS50126">
    <property type="entry name" value="S1"/>
    <property type="match status" value="1"/>
</dbReference>
<dbReference type="NCBIfam" id="NF008805">
    <property type="entry name" value="PRK11824.1"/>
    <property type="match status" value="1"/>
</dbReference>
<feature type="domain" description="S1 motif" evidence="9">
    <location>
        <begin position="671"/>
        <end position="742"/>
    </location>
</feature>
<dbReference type="InterPro" id="IPR015848">
    <property type="entry name" value="PNPase_PH_RNA-bd_bac/org-type"/>
</dbReference>
<dbReference type="Gene3D" id="3.30.230.70">
    <property type="entry name" value="GHMP Kinase, N-terminal domain"/>
    <property type="match status" value="2"/>
</dbReference>
<evidence type="ECO:0000256" key="4">
    <source>
        <dbReference type="ARBA" id="ARBA00022679"/>
    </source>
</evidence>
<dbReference type="InterPro" id="IPR001247">
    <property type="entry name" value="ExoRNase_PH_dom1"/>
</dbReference>
<dbReference type="CDD" id="cd09033">
    <property type="entry name" value="KH-I_PNPT1"/>
    <property type="match status" value="1"/>
</dbReference>
<dbReference type="SMART" id="SM00322">
    <property type="entry name" value="KH"/>
    <property type="match status" value="1"/>
</dbReference>
<evidence type="ECO:0000256" key="3">
    <source>
        <dbReference type="ARBA" id="ARBA00022490"/>
    </source>
</evidence>
<dbReference type="CDD" id="cd11363">
    <property type="entry name" value="RNase_PH_PNPase_1"/>
    <property type="match status" value="1"/>
</dbReference>
<dbReference type="Pfam" id="PF00013">
    <property type="entry name" value="KH_1"/>
    <property type="match status" value="1"/>
</dbReference>
<dbReference type="EC" id="2.7.7.8" evidence="2"/>
<dbReference type="InterPro" id="IPR012162">
    <property type="entry name" value="PNPase"/>
</dbReference>
<dbReference type="SUPFAM" id="SSF54791">
    <property type="entry name" value="Eukaryotic type KH-domain (KH-domain type I)"/>
    <property type="match status" value="1"/>
</dbReference>
<dbReference type="Pfam" id="PF03726">
    <property type="entry name" value="PNPase"/>
    <property type="match status" value="1"/>
</dbReference>
<dbReference type="GO" id="GO:0005829">
    <property type="term" value="C:cytosol"/>
    <property type="evidence" value="ECO:0007669"/>
    <property type="project" value="TreeGrafter"/>
</dbReference>
<dbReference type="CDD" id="cd11364">
    <property type="entry name" value="RNase_PH_PNPase_2"/>
    <property type="match status" value="1"/>
</dbReference>
<evidence type="ECO:0000256" key="5">
    <source>
        <dbReference type="ARBA" id="ARBA00022695"/>
    </source>
</evidence>
<keyword evidence="4" id="KW-0808">Transferase</keyword>
<protein>
    <recommendedName>
        <fullName evidence="2">polyribonucleotide nucleotidyltransferase</fullName>
        <ecNumber evidence="2">2.7.7.8</ecNumber>
    </recommendedName>
    <alternativeName>
        <fullName evidence="7">Polynucleotide phosphorylase 1</fullName>
    </alternativeName>
</protein>